<dbReference type="Proteomes" id="UP001479436">
    <property type="component" value="Unassembled WGS sequence"/>
</dbReference>
<dbReference type="EMBL" id="JASJQH010001659">
    <property type="protein sequence ID" value="KAK9760977.1"/>
    <property type="molecule type" value="Genomic_DNA"/>
</dbReference>
<evidence type="ECO:0000313" key="2">
    <source>
        <dbReference type="Proteomes" id="UP001479436"/>
    </source>
</evidence>
<keyword evidence="2" id="KW-1185">Reference proteome</keyword>
<sequence>MVNDTETTSIASTEAVPTESVLAADELTQSTLSWAKMPFVNKPIENPQRCIVLSLGKGPACLDPKSFGPNFNPSPIAT</sequence>
<name>A0ABR2WHK0_9FUNG</name>
<reference evidence="1 2" key="1">
    <citation type="submission" date="2023-04" db="EMBL/GenBank/DDBJ databases">
        <title>Genome of Basidiobolus ranarum AG-B5.</title>
        <authorList>
            <person name="Stajich J.E."/>
            <person name="Carter-House D."/>
            <person name="Gryganskyi A."/>
        </authorList>
    </citation>
    <scope>NUCLEOTIDE SEQUENCE [LARGE SCALE GENOMIC DNA]</scope>
    <source>
        <strain evidence="1 2">AG-B5</strain>
    </source>
</reference>
<accession>A0ABR2WHK0</accession>
<protein>
    <submittedName>
        <fullName evidence="1">Uncharacterized protein</fullName>
    </submittedName>
</protein>
<evidence type="ECO:0000313" key="1">
    <source>
        <dbReference type="EMBL" id="KAK9760977.1"/>
    </source>
</evidence>
<comment type="caution">
    <text evidence="1">The sequence shown here is derived from an EMBL/GenBank/DDBJ whole genome shotgun (WGS) entry which is preliminary data.</text>
</comment>
<proteinExistence type="predicted"/>
<organism evidence="1 2">
    <name type="scientific">Basidiobolus ranarum</name>
    <dbReference type="NCBI Taxonomy" id="34480"/>
    <lineage>
        <taxon>Eukaryota</taxon>
        <taxon>Fungi</taxon>
        <taxon>Fungi incertae sedis</taxon>
        <taxon>Zoopagomycota</taxon>
        <taxon>Entomophthoromycotina</taxon>
        <taxon>Basidiobolomycetes</taxon>
        <taxon>Basidiobolales</taxon>
        <taxon>Basidiobolaceae</taxon>
        <taxon>Basidiobolus</taxon>
    </lineage>
</organism>
<gene>
    <name evidence="1" type="ORF">K7432_014485</name>
</gene>